<evidence type="ECO:0000256" key="2">
    <source>
        <dbReference type="PROSITE-ProRule" id="PRU00708"/>
    </source>
</evidence>
<sequence>MVLLVILANLQTPIVQLLKCSSTLTIHQIFQLHAAILISPPSIDPNIPAVKLISAYTSHANDQQALLVFHHHHSNPNLIAWNSILKSLSSHNKWTQTLHYFNTLLLLDSSISPDEYTFTSVLKACAGLLVTKKGEKTHGMVLRRGHHSNLFIMNSLVDMYFKFRQVRVARLLFDEMCVKDVVSWNTLISGYCSTGDVIGARELFDVMVERSIVSWSAMIAGYTHSGDLDKARDLFDKMPERNVICWNAMIAGYTQNERYSDAIRLFREMQRPVESGRILTPNDVTLVCVLSACAHLGALDLGKWVHGFIKRKKMELNLFLGNALCDMYAKSGCIAEAKEIFHRMIHKDVVSWSIIISGLAMHGKAKEALVCFSDMRSMGINPNDITFLGVLSACTHAGLVEDGIRYFDLMCLEFEIPPKVEHYGCMVDLLSRAGRLEEAEGMIQTMKVAPNVVVWGALLGGCRIHSDIDRGQRVVERILELDPEHPGSYVYLYNAYSSAGRLEDAAACRLKMRSRQVVKTPACSWIEVNTTVYEFFMGDRSHPRIEQILEATRELSGKLRVVGYRPDTSVVSQSIDEEEKENALSMHSEKLAFAFGLISTSEGTLIRIVKNLRVCNDCHDWMKLASTAVNREIILRDRSRFHHFKDGSCSCNDYW</sequence>
<dbReference type="InterPro" id="IPR011990">
    <property type="entry name" value="TPR-like_helical_dom_sf"/>
</dbReference>
<dbReference type="GO" id="GO:0048731">
    <property type="term" value="P:system development"/>
    <property type="evidence" value="ECO:0007669"/>
    <property type="project" value="UniProtKB-ARBA"/>
</dbReference>
<dbReference type="EMBL" id="LFYR01000958">
    <property type="protein sequence ID" value="KMZ66660.1"/>
    <property type="molecule type" value="Genomic_DNA"/>
</dbReference>
<accession>A0A0K9PEM4</accession>
<dbReference type="GO" id="GO:0003723">
    <property type="term" value="F:RNA binding"/>
    <property type="evidence" value="ECO:0007669"/>
    <property type="project" value="InterPro"/>
</dbReference>
<dbReference type="Pfam" id="PF01535">
    <property type="entry name" value="PPR"/>
    <property type="match status" value="3"/>
</dbReference>
<feature type="repeat" description="PPR" evidence="2">
    <location>
        <begin position="242"/>
        <end position="272"/>
    </location>
</feature>
<protein>
    <submittedName>
        <fullName evidence="5">Pentatricopeptide repeat protein</fullName>
    </submittedName>
</protein>
<evidence type="ECO:0000313" key="6">
    <source>
        <dbReference type="Proteomes" id="UP000036987"/>
    </source>
</evidence>
<evidence type="ECO:0000313" key="5">
    <source>
        <dbReference type="EMBL" id="KMZ66660.1"/>
    </source>
</evidence>
<evidence type="ECO:0000256" key="1">
    <source>
        <dbReference type="ARBA" id="ARBA00022737"/>
    </source>
</evidence>
<feature type="repeat" description="PPR" evidence="2">
    <location>
        <begin position="348"/>
        <end position="382"/>
    </location>
</feature>
<keyword evidence="3" id="KW-0732">Signal</keyword>
<dbReference type="InterPro" id="IPR032867">
    <property type="entry name" value="DYW_dom"/>
</dbReference>
<feature type="domain" description="DYW" evidence="4">
    <location>
        <begin position="563"/>
        <end position="655"/>
    </location>
</feature>
<dbReference type="PROSITE" id="PS51375">
    <property type="entry name" value="PPR"/>
    <property type="match status" value="3"/>
</dbReference>
<dbReference type="FunFam" id="1.25.40.10:FF:000031">
    <property type="entry name" value="Pentatricopeptide repeat-containing protein mitochondrial"/>
    <property type="match status" value="1"/>
</dbReference>
<dbReference type="SUPFAM" id="SSF48452">
    <property type="entry name" value="TPR-like"/>
    <property type="match status" value="1"/>
</dbReference>
<dbReference type="Proteomes" id="UP000036987">
    <property type="component" value="Unassembled WGS sequence"/>
</dbReference>
<organism evidence="5 6">
    <name type="scientific">Zostera marina</name>
    <name type="common">Eelgrass</name>
    <dbReference type="NCBI Taxonomy" id="29655"/>
    <lineage>
        <taxon>Eukaryota</taxon>
        <taxon>Viridiplantae</taxon>
        <taxon>Streptophyta</taxon>
        <taxon>Embryophyta</taxon>
        <taxon>Tracheophyta</taxon>
        <taxon>Spermatophyta</taxon>
        <taxon>Magnoliopsida</taxon>
        <taxon>Liliopsida</taxon>
        <taxon>Zosteraceae</taxon>
        <taxon>Zostera</taxon>
    </lineage>
</organism>
<dbReference type="Pfam" id="PF13041">
    <property type="entry name" value="PPR_2"/>
    <property type="match status" value="2"/>
</dbReference>
<dbReference type="PANTHER" id="PTHR47926">
    <property type="entry name" value="PENTATRICOPEPTIDE REPEAT-CONTAINING PROTEIN"/>
    <property type="match status" value="1"/>
</dbReference>
<feature type="signal peptide" evidence="3">
    <location>
        <begin position="1"/>
        <end position="17"/>
    </location>
</feature>
<comment type="caution">
    <text evidence="5">The sequence shown here is derived from an EMBL/GenBank/DDBJ whole genome shotgun (WGS) entry which is preliminary data.</text>
</comment>
<dbReference type="NCBIfam" id="TIGR00756">
    <property type="entry name" value="PPR"/>
    <property type="match status" value="4"/>
</dbReference>
<gene>
    <name evidence="5" type="ORF">ZOSMA_28G00160</name>
</gene>
<dbReference type="InterPro" id="IPR046960">
    <property type="entry name" value="PPR_At4g14850-like_plant"/>
</dbReference>
<name>A0A0K9PEM4_ZOSMR</name>
<dbReference type="GO" id="GO:0008270">
    <property type="term" value="F:zinc ion binding"/>
    <property type="evidence" value="ECO:0007669"/>
    <property type="project" value="InterPro"/>
</dbReference>
<dbReference type="GO" id="GO:0009451">
    <property type="term" value="P:RNA modification"/>
    <property type="evidence" value="ECO:0000318"/>
    <property type="project" value="GO_Central"/>
</dbReference>
<dbReference type="InterPro" id="IPR046849">
    <property type="entry name" value="E2_motif"/>
</dbReference>
<dbReference type="Gene3D" id="1.25.40.10">
    <property type="entry name" value="Tetratricopeptide repeat domain"/>
    <property type="match status" value="5"/>
</dbReference>
<dbReference type="InterPro" id="IPR046848">
    <property type="entry name" value="E_motif"/>
</dbReference>
<dbReference type="Pfam" id="PF20431">
    <property type="entry name" value="E_motif"/>
    <property type="match status" value="1"/>
</dbReference>
<keyword evidence="6" id="KW-1185">Reference proteome</keyword>
<dbReference type="OMA" id="FMGDLSH"/>
<dbReference type="AlphaFoldDB" id="A0A0K9PEM4"/>
<dbReference type="OrthoDB" id="185373at2759"/>
<dbReference type="FunFam" id="1.25.40.10:FF:000366">
    <property type="entry name" value="Pentatricopeptide (PPR) repeat-containing protein"/>
    <property type="match status" value="1"/>
</dbReference>
<dbReference type="Pfam" id="PF20430">
    <property type="entry name" value="Eplus_motif"/>
    <property type="match status" value="1"/>
</dbReference>
<feature type="chain" id="PRO_5005527631" evidence="3">
    <location>
        <begin position="18"/>
        <end position="655"/>
    </location>
</feature>
<evidence type="ECO:0000259" key="4">
    <source>
        <dbReference type="Pfam" id="PF14432"/>
    </source>
</evidence>
<evidence type="ECO:0000256" key="3">
    <source>
        <dbReference type="SAM" id="SignalP"/>
    </source>
</evidence>
<reference evidence="6" key="1">
    <citation type="journal article" date="2016" name="Nature">
        <title>The genome of the seagrass Zostera marina reveals angiosperm adaptation to the sea.</title>
        <authorList>
            <person name="Olsen J.L."/>
            <person name="Rouze P."/>
            <person name="Verhelst B."/>
            <person name="Lin Y.-C."/>
            <person name="Bayer T."/>
            <person name="Collen J."/>
            <person name="Dattolo E."/>
            <person name="De Paoli E."/>
            <person name="Dittami S."/>
            <person name="Maumus F."/>
            <person name="Michel G."/>
            <person name="Kersting A."/>
            <person name="Lauritano C."/>
            <person name="Lohaus R."/>
            <person name="Toepel M."/>
            <person name="Tonon T."/>
            <person name="Vanneste K."/>
            <person name="Amirebrahimi M."/>
            <person name="Brakel J."/>
            <person name="Bostroem C."/>
            <person name="Chovatia M."/>
            <person name="Grimwood J."/>
            <person name="Jenkins J.W."/>
            <person name="Jueterbock A."/>
            <person name="Mraz A."/>
            <person name="Stam W.T."/>
            <person name="Tice H."/>
            <person name="Bornberg-Bauer E."/>
            <person name="Green P.J."/>
            <person name="Pearson G.A."/>
            <person name="Procaccini G."/>
            <person name="Duarte C.M."/>
            <person name="Schmutz J."/>
            <person name="Reusch T.B.H."/>
            <person name="Van de Peer Y."/>
        </authorList>
    </citation>
    <scope>NUCLEOTIDE SEQUENCE [LARGE SCALE GENOMIC DNA]</scope>
    <source>
        <strain evidence="6">cv. Finnish</strain>
    </source>
</reference>
<dbReference type="InterPro" id="IPR002885">
    <property type="entry name" value="PPR_rpt"/>
</dbReference>
<feature type="repeat" description="PPR" evidence="2">
    <location>
        <begin position="180"/>
        <end position="214"/>
    </location>
</feature>
<dbReference type="PANTHER" id="PTHR47926:SF463">
    <property type="entry name" value="PENTATRICOPEPTIDE REPEAT-CONTAINING PROTEIN"/>
    <property type="match status" value="1"/>
</dbReference>
<keyword evidence="1" id="KW-0677">Repeat</keyword>
<dbReference type="Pfam" id="PF14432">
    <property type="entry name" value="DYW_deaminase"/>
    <property type="match status" value="1"/>
</dbReference>
<proteinExistence type="predicted"/>
<dbReference type="FunFam" id="1.25.40.10:FF:000125">
    <property type="entry name" value="Pentatricopeptide repeat-containing protein"/>
    <property type="match status" value="1"/>
</dbReference>